<dbReference type="InterPro" id="IPR050903">
    <property type="entry name" value="Bact_Chemotaxis_MeTrfase"/>
</dbReference>
<dbReference type="EMBL" id="JBHRTR010000028">
    <property type="protein sequence ID" value="MFC3228118.1"/>
    <property type="molecule type" value="Genomic_DNA"/>
</dbReference>
<dbReference type="InterPro" id="IPR000780">
    <property type="entry name" value="CheR_MeTrfase"/>
</dbReference>
<evidence type="ECO:0000313" key="6">
    <source>
        <dbReference type="Proteomes" id="UP001595528"/>
    </source>
</evidence>
<dbReference type="PRINTS" id="PR00996">
    <property type="entry name" value="CHERMTFRASE"/>
</dbReference>
<feature type="domain" description="CheR-type methyltransferase" evidence="4">
    <location>
        <begin position="1"/>
        <end position="223"/>
    </location>
</feature>
<evidence type="ECO:0000256" key="2">
    <source>
        <dbReference type="ARBA" id="ARBA00022679"/>
    </source>
</evidence>
<keyword evidence="6" id="KW-1185">Reference proteome</keyword>
<dbReference type="PANTHER" id="PTHR24422:SF19">
    <property type="entry name" value="CHEMOTAXIS PROTEIN METHYLTRANSFERASE"/>
    <property type="match status" value="1"/>
</dbReference>
<dbReference type="InterPro" id="IPR011990">
    <property type="entry name" value="TPR-like_helical_dom_sf"/>
</dbReference>
<dbReference type="GO" id="GO:0008168">
    <property type="term" value="F:methyltransferase activity"/>
    <property type="evidence" value="ECO:0007669"/>
    <property type="project" value="UniProtKB-KW"/>
</dbReference>
<evidence type="ECO:0000259" key="4">
    <source>
        <dbReference type="PROSITE" id="PS50123"/>
    </source>
</evidence>
<dbReference type="SUPFAM" id="SSF48452">
    <property type="entry name" value="TPR-like"/>
    <property type="match status" value="1"/>
</dbReference>
<name>A0ABV7L0C8_9PROT</name>
<keyword evidence="2" id="KW-0808">Transferase</keyword>
<dbReference type="GO" id="GO:0032259">
    <property type="term" value="P:methylation"/>
    <property type="evidence" value="ECO:0007669"/>
    <property type="project" value="UniProtKB-KW"/>
</dbReference>
<proteinExistence type="predicted"/>
<gene>
    <name evidence="5" type="ORF">ACFOGJ_12805</name>
</gene>
<dbReference type="Proteomes" id="UP001595528">
    <property type="component" value="Unassembled WGS sequence"/>
</dbReference>
<evidence type="ECO:0000256" key="1">
    <source>
        <dbReference type="ARBA" id="ARBA00022603"/>
    </source>
</evidence>
<organism evidence="5 6">
    <name type="scientific">Marinibaculum pumilum</name>
    <dbReference type="NCBI Taxonomy" id="1766165"/>
    <lineage>
        <taxon>Bacteria</taxon>
        <taxon>Pseudomonadati</taxon>
        <taxon>Pseudomonadota</taxon>
        <taxon>Alphaproteobacteria</taxon>
        <taxon>Rhodospirillales</taxon>
        <taxon>Rhodospirillaceae</taxon>
        <taxon>Marinibaculum</taxon>
    </lineage>
</organism>
<protein>
    <submittedName>
        <fullName evidence="5">CheR family methyltransferase</fullName>
    </submittedName>
</protein>
<dbReference type="InterPro" id="IPR029063">
    <property type="entry name" value="SAM-dependent_MTases_sf"/>
</dbReference>
<keyword evidence="1 5" id="KW-0489">Methyltransferase</keyword>
<dbReference type="Gene3D" id="3.40.50.150">
    <property type="entry name" value="Vaccinia Virus protein VP39"/>
    <property type="match status" value="1"/>
</dbReference>
<sequence>MRSAPLGEECWQAAIAQLTVRETSFFRHRDWLRALRDRVLLPAMREKARLDNGSIAVWSAGCASGEEAYTLAILIGDLAESLPVPGGWRFDFFGSDICAAAVAQARAARYREWSLREMPPEVRRRHLVPDADGRSWELRGPVRDRVAFVRHNLVDIDAGTWPAAPGQFDLVVCRNVLMYLHLRARTRVATGLAAAVAPGGWLVTSPAEATPALFPALARHSFDALLAFQAPTGPDRAGQRYRQHGAPTDISDDPGTPRGAAAIPLVAALAAKRVQTAAPPVDALLEAASDRELAGDHCTAVELLRQALSAQPEAPEVHFRLGSLLHRLGRGAQARRHDRLALLGLTELRDDCLLRAGLEVPVGRLRLALQQRLARALSDG</sequence>
<dbReference type="RefSeq" id="WP_379900930.1">
    <property type="nucleotide sequence ID" value="NZ_JBHRTR010000028.1"/>
</dbReference>
<dbReference type="PANTHER" id="PTHR24422">
    <property type="entry name" value="CHEMOTAXIS PROTEIN METHYLTRANSFERASE"/>
    <property type="match status" value="1"/>
</dbReference>
<dbReference type="InterPro" id="IPR022642">
    <property type="entry name" value="CheR_C"/>
</dbReference>
<reference evidence="6" key="1">
    <citation type="journal article" date="2019" name="Int. J. Syst. Evol. Microbiol.">
        <title>The Global Catalogue of Microorganisms (GCM) 10K type strain sequencing project: providing services to taxonomists for standard genome sequencing and annotation.</title>
        <authorList>
            <consortium name="The Broad Institute Genomics Platform"/>
            <consortium name="The Broad Institute Genome Sequencing Center for Infectious Disease"/>
            <person name="Wu L."/>
            <person name="Ma J."/>
        </authorList>
    </citation>
    <scope>NUCLEOTIDE SEQUENCE [LARGE SCALE GENOMIC DNA]</scope>
    <source>
        <strain evidence="6">KCTC 42964</strain>
    </source>
</reference>
<dbReference type="Pfam" id="PF01739">
    <property type="entry name" value="CheR"/>
    <property type="match status" value="1"/>
</dbReference>
<keyword evidence="3" id="KW-0949">S-adenosyl-L-methionine</keyword>
<evidence type="ECO:0000313" key="5">
    <source>
        <dbReference type="EMBL" id="MFC3228118.1"/>
    </source>
</evidence>
<dbReference type="PROSITE" id="PS50123">
    <property type="entry name" value="CHER"/>
    <property type="match status" value="1"/>
</dbReference>
<evidence type="ECO:0000256" key="3">
    <source>
        <dbReference type="ARBA" id="ARBA00022691"/>
    </source>
</evidence>
<dbReference type="Gene3D" id="1.25.40.10">
    <property type="entry name" value="Tetratricopeptide repeat domain"/>
    <property type="match status" value="1"/>
</dbReference>
<dbReference type="SMART" id="SM00138">
    <property type="entry name" value="MeTrc"/>
    <property type="match status" value="1"/>
</dbReference>
<comment type="caution">
    <text evidence="5">The sequence shown here is derived from an EMBL/GenBank/DDBJ whole genome shotgun (WGS) entry which is preliminary data.</text>
</comment>
<dbReference type="SUPFAM" id="SSF53335">
    <property type="entry name" value="S-adenosyl-L-methionine-dependent methyltransferases"/>
    <property type="match status" value="1"/>
</dbReference>
<accession>A0ABV7L0C8</accession>